<evidence type="ECO:0000256" key="2">
    <source>
        <dbReference type="ARBA" id="ARBA00022679"/>
    </source>
</evidence>
<dbReference type="Proteomes" id="UP000828251">
    <property type="component" value="Unassembled WGS sequence"/>
</dbReference>
<dbReference type="GO" id="GO:0008270">
    <property type="term" value="F:zinc ion binding"/>
    <property type="evidence" value="ECO:0007669"/>
    <property type="project" value="UniProtKB-KW"/>
</dbReference>
<keyword evidence="7" id="KW-0156">Chromatin regulator</keyword>
<reference evidence="9 10" key="1">
    <citation type="journal article" date="2021" name="Plant Biotechnol. J.">
        <title>Multi-omics assisted identification of the key and species-specific regulatory components of drought-tolerant mechanisms in Gossypium stocksii.</title>
        <authorList>
            <person name="Yu D."/>
            <person name="Ke L."/>
            <person name="Zhang D."/>
            <person name="Wu Y."/>
            <person name="Sun Y."/>
            <person name="Mei J."/>
            <person name="Sun J."/>
            <person name="Sun Y."/>
        </authorList>
    </citation>
    <scope>NUCLEOTIDE SEQUENCE [LARGE SCALE GENOMIC DNA]</scope>
    <source>
        <strain evidence="10">cv. E1</strain>
        <tissue evidence="9">Leaf</tissue>
    </source>
</reference>
<evidence type="ECO:0000256" key="1">
    <source>
        <dbReference type="ARBA" id="ARBA00004906"/>
    </source>
</evidence>
<accession>A0A9D4A3T6</accession>
<evidence type="ECO:0000256" key="8">
    <source>
        <dbReference type="SAM" id="MobiDB-lite"/>
    </source>
</evidence>
<evidence type="ECO:0000313" key="9">
    <source>
        <dbReference type="EMBL" id="KAH1089902.1"/>
    </source>
</evidence>
<evidence type="ECO:0000256" key="7">
    <source>
        <dbReference type="ARBA" id="ARBA00022853"/>
    </source>
</evidence>
<feature type="region of interest" description="Disordered" evidence="8">
    <location>
        <begin position="43"/>
        <end position="99"/>
    </location>
</feature>
<feature type="compositionally biased region" description="Basic and acidic residues" evidence="8">
    <location>
        <begin position="1"/>
        <end position="22"/>
    </location>
</feature>
<name>A0A9D4A3T6_9ROSI</name>
<gene>
    <name evidence="9" type="ORF">J1N35_017159</name>
</gene>
<proteinExistence type="predicted"/>
<dbReference type="EMBL" id="JAIQCV010000006">
    <property type="protein sequence ID" value="KAH1089902.1"/>
    <property type="molecule type" value="Genomic_DNA"/>
</dbReference>
<organism evidence="9 10">
    <name type="scientific">Gossypium stocksii</name>
    <dbReference type="NCBI Taxonomy" id="47602"/>
    <lineage>
        <taxon>Eukaryota</taxon>
        <taxon>Viridiplantae</taxon>
        <taxon>Streptophyta</taxon>
        <taxon>Embryophyta</taxon>
        <taxon>Tracheophyta</taxon>
        <taxon>Spermatophyta</taxon>
        <taxon>Magnoliopsida</taxon>
        <taxon>eudicotyledons</taxon>
        <taxon>Gunneridae</taxon>
        <taxon>Pentapetalae</taxon>
        <taxon>rosids</taxon>
        <taxon>malvids</taxon>
        <taxon>Malvales</taxon>
        <taxon>Malvaceae</taxon>
        <taxon>Malvoideae</taxon>
        <taxon>Gossypium</taxon>
    </lineage>
</organism>
<evidence type="ECO:0000256" key="4">
    <source>
        <dbReference type="ARBA" id="ARBA00022771"/>
    </source>
</evidence>
<keyword evidence="4" id="KW-0863">Zinc-finger</keyword>
<dbReference type="GO" id="GO:0016567">
    <property type="term" value="P:protein ubiquitination"/>
    <property type="evidence" value="ECO:0007669"/>
    <property type="project" value="TreeGrafter"/>
</dbReference>
<dbReference type="AlphaFoldDB" id="A0A9D4A3T6"/>
<keyword evidence="10" id="KW-1185">Reference proteome</keyword>
<keyword evidence="2" id="KW-0808">Transferase</keyword>
<evidence type="ECO:0000313" key="10">
    <source>
        <dbReference type="Proteomes" id="UP000828251"/>
    </source>
</evidence>
<comment type="caution">
    <text evidence="9">The sequence shown here is derived from an EMBL/GenBank/DDBJ whole genome shotgun (WGS) entry which is preliminary data.</text>
</comment>
<dbReference type="GO" id="GO:0044027">
    <property type="term" value="P:negative regulation of gene expression via chromosomal CpG island methylation"/>
    <property type="evidence" value="ECO:0007669"/>
    <property type="project" value="TreeGrafter"/>
</dbReference>
<dbReference type="GO" id="GO:0061630">
    <property type="term" value="F:ubiquitin protein ligase activity"/>
    <property type="evidence" value="ECO:0007669"/>
    <property type="project" value="TreeGrafter"/>
</dbReference>
<dbReference type="PANTHER" id="PTHR14140">
    <property type="entry name" value="E3 UBIQUITIN-PROTEIN LIGASE UHRF-RELATED"/>
    <property type="match status" value="1"/>
</dbReference>
<keyword evidence="5" id="KW-0833">Ubl conjugation pathway</keyword>
<keyword evidence="6" id="KW-0862">Zinc</keyword>
<evidence type="ECO:0000256" key="6">
    <source>
        <dbReference type="ARBA" id="ARBA00022833"/>
    </source>
</evidence>
<evidence type="ECO:0000256" key="5">
    <source>
        <dbReference type="ARBA" id="ARBA00022786"/>
    </source>
</evidence>
<dbReference type="InterPro" id="IPR045134">
    <property type="entry name" value="UHRF1/2-like"/>
</dbReference>
<protein>
    <submittedName>
        <fullName evidence="9">Uncharacterized protein</fullName>
    </submittedName>
</protein>
<dbReference type="OrthoDB" id="2270193at2759"/>
<feature type="compositionally biased region" description="Basic residues" evidence="8">
    <location>
        <begin position="79"/>
        <end position="89"/>
    </location>
</feature>
<comment type="pathway">
    <text evidence="1">Protein modification; protein ubiquitination.</text>
</comment>
<dbReference type="PANTHER" id="PTHR14140:SF46">
    <property type="entry name" value="E3 UBIQUITIN-PROTEIN LIGASE ORTHRUS 1-RELATED"/>
    <property type="match status" value="1"/>
</dbReference>
<feature type="region of interest" description="Disordered" evidence="8">
    <location>
        <begin position="1"/>
        <end position="26"/>
    </location>
</feature>
<keyword evidence="3" id="KW-0479">Metal-binding</keyword>
<evidence type="ECO:0000256" key="3">
    <source>
        <dbReference type="ARBA" id="ARBA00022723"/>
    </source>
</evidence>
<sequence>MECIELKNAGERLEHSDEHGDQPRPLPAISELKKATDIFERKESPSWDFDEESSRWKWKKAPPPSKKPANAADLEEGKRTRKAIRHSRKLSTTERLLKG</sequence>